<dbReference type="InterPro" id="IPR027417">
    <property type="entry name" value="P-loop_NTPase"/>
</dbReference>
<dbReference type="EMBL" id="CAJPWZ010001295">
    <property type="protein sequence ID" value="CAG2212351.1"/>
    <property type="molecule type" value="Genomic_DNA"/>
</dbReference>
<evidence type="ECO:0000259" key="2">
    <source>
        <dbReference type="Pfam" id="PF20720"/>
    </source>
</evidence>
<feature type="region of interest" description="Disordered" evidence="1">
    <location>
        <begin position="1"/>
        <end position="44"/>
    </location>
</feature>
<reference evidence="3" key="1">
    <citation type="submission" date="2021-03" db="EMBL/GenBank/DDBJ databases">
        <authorList>
            <person name="Bekaert M."/>
        </authorList>
    </citation>
    <scope>NUCLEOTIDE SEQUENCE</scope>
</reference>
<dbReference type="InterPro" id="IPR049050">
    <property type="entry name" value="nSTAND3"/>
</dbReference>
<dbReference type="Proteomes" id="UP000683360">
    <property type="component" value="Unassembled WGS sequence"/>
</dbReference>
<dbReference type="Pfam" id="PF20720">
    <property type="entry name" value="nSTAND3"/>
    <property type="match status" value="1"/>
</dbReference>
<dbReference type="SUPFAM" id="SSF52540">
    <property type="entry name" value="P-loop containing nucleoside triphosphate hydrolases"/>
    <property type="match status" value="2"/>
</dbReference>
<comment type="caution">
    <text evidence="3">The sequence shown here is derived from an EMBL/GenBank/DDBJ whole genome shotgun (WGS) entry which is preliminary data.</text>
</comment>
<accession>A0A8S3RVM4</accession>
<sequence>MLNFAKKGKLSASSRMSKKKRTNSTMTAEEKANKHKRNDAGKTPYDVMLSSQQTSEAIYSLQCPTQSHWRHREAYCNSSVSYFCLYDRINENFTEICRTKTDRDFEKPGYKLVVSGSKHGTLDGDLCEKNFYQPFPFNSSGNSRCVYQKCHCSEEGQLIYSNGTNKANTKCRCDHTRGYDFLHRPKSQCFCVPSEEDCTCYLKICSYDGILSPGMKTMCTCNRRNCLYENETTQMILEDAPSTVQDPSEVIRWRKSNLQFEETTASKTVLDKIKTHGFVILSGPPGSGKSAIAYNTAFKLEKDDEFKIVPVSSPAESENTCCLKTKQVFVIDHPIGKYTVDDTSIQEWKNEETFINQTFSDCSNTKLILTCRSYIYKSGFCRKLQISPIHCDLLSDDLKLSFEERKQIVHMYNIPELNEDIFMMYDFLPLLCIGSSRQDNTTLFFVNPIKVLGDEMNNTKEKSDIAFLAIALLVVLDNNIEREMISLENNTIKEMLNDLCNECGFTFFPSITVLLAALSDLIGTYVKEKDNGFCVFTINYSKFFRL</sequence>
<keyword evidence="4" id="KW-1185">Reference proteome</keyword>
<protein>
    <recommendedName>
        <fullName evidence="2">Novel STAND NTPase 3 domain-containing protein</fullName>
    </recommendedName>
</protein>
<feature type="domain" description="Novel STAND NTPase 3" evidence="2">
    <location>
        <begin position="260"/>
        <end position="410"/>
    </location>
</feature>
<name>A0A8S3RVM4_MYTED</name>
<organism evidence="3 4">
    <name type="scientific">Mytilus edulis</name>
    <name type="common">Blue mussel</name>
    <dbReference type="NCBI Taxonomy" id="6550"/>
    <lineage>
        <taxon>Eukaryota</taxon>
        <taxon>Metazoa</taxon>
        <taxon>Spiralia</taxon>
        <taxon>Lophotrochozoa</taxon>
        <taxon>Mollusca</taxon>
        <taxon>Bivalvia</taxon>
        <taxon>Autobranchia</taxon>
        <taxon>Pteriomorphia</taxon>
        <taxon>Mytilida</taxon>
        <taxon>Mytiloidea</taxon>
        <taxon>Mytilidae</taxon>
        <taxon>Mytilinae</taxon>
        <taxon>Mytilus</taxon>
    </lineage>
</organism>
<gene>
    <name evidence="3" type="ORF">MEDL_26341</name>
</gene>
<evidence type="ECO:0000313" key="3">
    <source>
        <dbReference type="EMBL" id="CAG2212351.1"/>
    </source>
</evidence>
<proteinExistence type="predicted"/>
<evidence type="ECO:0000256" key="1">
    <source>
        <dbReference type="SAM" id="MobiDB-lite"/>
    </source>
</evidence>
<dbReference type="AlphaFoldDB" id="A0A8S3RVM4"/>
<evidence type="ECO:0000313" key="4">
    <source>
        <dbReference type="Proteomes" id="UP000683360"/>
    </source>
</evidence>